<dbReference type="InterPro" id="IPR029044">
    <property type="entry name" value="Nucleotide-diphossugar_trans"/>
</dbReference>
<keyword evidence="1" id="KW-0460">Magnesium</keyword>
<gene>
    <name evidence="3" type="ORF">MKP05_19720</name>
</gene>
<evidence type="ECO:0000259" key="2">
    <source>
        <dbReference type="Pfam" id="PF12804"/>
    </source>
</evidence>
<accession>A0ABS9RZQ1</accession>
<dbReference type="CDD" id="cd04182">
    <property type="entry name" value="GT_2_like_f"/>
    <property type="match status" value="1"/>
</dbReference>
<dbReference type="PANTHER" id="PTHR43777">
    <property type="entry name" value="MOLYBDENUM COFACTOR CYTIDYLYLTRANSFERASE"/>
    <property type="match status" value="1"/>
</dbReference>
<reference evidence="3 4" key="1">
    <citation type="submission" date="2022-02" db="EMBL/GenBank/DDBJ databases">
        <title>Halomonas fukangensis sp. nov., a halophilic bacterium isolated from a bulk soil of Kalidium foliatum at Fukang.</title>
        <authorList>
            <person name="Huang Y."/>
        </authorList>
    </citation>
    <scope>NUCLEOTIDE SEQUENCE [LARGE SCALE GENOMIC DNA]</scope>
    <source>
        <strain evidence="3 4">EGI 63088</strain>
    </source>
</reference>
<dbReference type="PANTHER" id="PTHR43777:SF1">
    <property type="entry name" value="MOLYBDENUM COFACTOR CYTIDYLYLTRANSFERASE"/>
    <property type="match status" value="1"/>
</dbReference>
<organism evidence="3 4">
    <name type="scientific">Halomonas flagellata</name>
    <dbReference type="NCBI Taxonomy" id="2920385"/>
    <lineage>
        <taxon>Bacteria</taxon>
        <taxon>Pseudomonadati</taxon>
        <taxon>Pseudomonadota</taxon>
        <taxon>Gammaproteobacteria</taxon>
        <taxon>Oceanospirillales</taxon>
        <taxon>Halomonadaceae</taxon>
        <taxon>Halomonas</taxon>
    </lineage>
</organism>
<dbReference type="Proteomes" id="UP001202117">
    <property type="component" value="Unassembled WGS sequence"/>
</dbReference>
<evidence type="ECO:0000256" key="1">
    <source>
        <dbReference type="ARBA" id="ARBA00022842"/>
    </source>
</evidence>
<evidence type="ECO:0000313" key="3">
    <source>
        <dbReference type="EMBL" id="MCH4565333.1"/>
    </source>
</evidence>
<dbReference type="EMBL" id="JAKVPY010000036">
    <property type="protein sequence ID" value="MCH4565333.1"/>
    <property type="molecule type" value="Genomic_DNA"/>
</dbReference>
<dbReference type="Gene3D" id="3.90.550.10">
    <property type="entry name" value="Spore Coat Polysaccharide Biosynthesis Protein SpsA, Chain A"/>
    <property type="match status" value="1"/>
</dbReference>
<dbReference type="SUPFAM" id="SSF53448">
    <property type="entry name" value="Nucleotide-diphospho-sugar transferases"/>
    <property type="match status" value="1"/>
</dbReference>
<proteinExistence type="predicted"/>
<evidence type="ECO:0000313" key="4">
    <source>
        <dbReference type="Proteomes" id="UP001202117"/>
    </source>
</evidence>
<name>A0ABS9RZQ1_9GAMM</name>
<feature type="domain" description="MobA-like NTP transferase" evidence="2">
    <location>
        <begin position="1"/>
        <end position="161"/>
    </location>
</feature>
<sequence>MAAGHSRRYGAADKRIARLPDGRRLLAATVTRAQEAFPLLRVVLREEDDPAALGLPRETPIIRAPRAERGLGASLADAIAAIAGDDALADTEAAAILLGDMPDIRLDTLQALQRLATRSGIVRPCHAGRPGHPVLFGRDFWPELAALDGDDGARDVIRRHRDGYREIAVEDPGVCRDIDVPAELAPYPDEAPPS</sequence>
<comment type="caution">
    <text evidence="3">The sequence shown here is derived from an EMBL/GenBank/DDBJ whole genome shotgun (WGS) entry which is preliminary data.</text>
</comment>
<dbReference type="Pfam" id="PF12804">
    <property type="entry name" value="NTP_transf_3"/>
    <property type="match status" value="1"/>
</dbReference>
<protein>
    <submittedName>
        <fullName evidence="3">Nucleotidyltransferase family protein</fullName>
    </submittedName>
</protein>
<keyword evidence="4" id="KW-1185">Reference proteome</keyword>
<dbReference type="InterPro" id="IPR025877">
    <property type="entry name" value="MobA-like_NTP_Trfase"/>
</dbReference>
<dbReference type="RefSeq" id="WP_240569887.1">
    <property type="nucleotide sequence ID" value="NZ_JAKVPY010000036.1"/>
</dbReference>